<dbReference type="SUPFAM" id="SSF47413">
    <property type="entry name" value="lambda repressor-like DNA-binding domains"/>
    <property type="match status" value="1"/>
</dbReference>
<dbReference type="EMBL" id="CP002902">
    <property type="protein sequence ID" value="AEJ44266.1"/>
    <property type="molecule type" value="Genomic_DNA"/>
</dbReference>
<reference evidence="3" key="2">
    <citation type="submission" date="2011-06" db="EMBL/GenBank/DDBJ databases">
        <title>The complete genome sequence of Alicyclobacillus acidocaldarius sp. Tc-4-1.</title>
        <authorList>
            <person name="Chen Y."/>
            <person name="He Y."/>
            <person name="Dong Z."/>
            <person name="Hu S."/>
        </authorList>
    </citation>
    <scope>NUCLEOTIDE SEQUENCE [LARGE SCALE GENOMIC DNA]</scope>
    <source>
        <strain evidence="3">Tc-4-1</strain>
    </source>
</reference>
<dbReference type="Pfam" id="PF12727">
    <property type="entry name" value="PBP_like"/>
    <property type="match status" value="1"/>
</dbReference>
<organism evidence="2 3">
    <name type="scientific">Alicyclobacillus acidocaldarius (strain Tc-4-1)</name>
    <name type="common">Bacillus acidocaldarius</name>
    <dbReference type="NCBI Taxonomy" id="1048834"/>
    <lineage>
        <taxon>Bacteria</taxon>
        <taxon>Bacillati</taxon>
        <taxon>Bacillota</taxon>
        <taxon>Bacilli</taxon>
        <taxon>Bacillales</taxon>
        <taxon>Alicyclobacillaceae</taxon>
        <taxon>Alicyclobacillus</taxon>
    </lineage>
</organism>
<dbReference type="InterPro" id="IPR010982">
    <property type="entry name" value="Lambda_DNA-bd_dom_sf"/>
</dbReference>
<dbReference type="GO" id="GO:0003677">
    <property type="term" value="F:DNA binding"/>
    <property type="evidence" value="ECO:0007669"/>
    <property type="project" value="InterPro"/>
</dbReference>
<dbReference type="PANTHER" id="PTHR38431:SF1">
    <property type="entry name" value="BLL2305 PROTEIN"/>
    <property type="match status" value="1"/>
</dbReference>
<dbReference type="Proteomes" id="UP000000292">
    <property type="component" value="Chromosome"/>
</dbReference>
<dbReference type="KEGG" id="aad:TC41_2366"/>
<dbReference type="SUPFAM" id="SSF53850">
    <property type="entry name" value="Periplasmic binding protein-like II"/>
    <property type="match status" value="1"/>
</dbReference>
<dbReference type="PATRIC" id="fig|1048834.4.peg.2239"/>
<dbReference type="SMART" id="SM00530">
    <property type="entry name" value="HTH_XRE"/>
    <property type="match status" value="1"/>
</dbReference>
<dbReference type="eggNOG" id="COG1476">
    <property type="taxonomic scope" value="Bacteria"/>
</dbReference>
<dbReference type="InterPro" id="IPR024370">
    <property type="entry name" value="PBP_domain"/>
</dbReference>
<protein>
    <submittedName>
        <fullName evidence="2">Transcriptional regulator of molybdate metabolism, XRE family</fullName>
    </submittedName>
</protein>
<dbReference type="STRING" id="1048834.TC41_2366"/>
<name>F8IGI6_ALIAT</name>
<dbReference type="Pfam" id="PF01381">
    <property type="entry name" value="HTH_3"/>
    <property type="match status" value="1"/>
</dbReference>
<reference evidence="2 3" key="1">
    <citation type="journal article" date="2011" name="J. Bacteriol.">
        <title>Complete Genome Sequence of Alicyclobacillus acidocaldarius Strain Tc-4-1.</title>
        <authorList>
            <person name="Chen Y."/>
            <person name="He Y."/>
            <person name="Zhang B."/>
            <person name="Yang J."/>
            <person name="Li W."/>
            <person name="Dong Z."/>
            <person name="Hu S."/>
        </authorList>
    </citation>
    <scope>NUCLEOTIDE SEQUENCE [LARGE SCALE GENOMIC DNA]</scope>
    <source>
        <strain evidence="2 3">Tc-4-1</strain>
    </source>
</reference>
<proteinExistence type="predicted"/>
<dbReference type="PROSITE" id="PS50943">
    <property type="entry name" value="HTH_CROC1"/>
    <property type="match status" value="1"/>
</dbReference>
<evidence type="ECO:0000313" key="3">
    <source>
        <dbReference type="Proteomes" id="UP000000292"/>
    </source>
</evidence>
<dbReference type="Gene3D" id="1.10.260.40">
    <property type="entry name" value="lambda repressor-like DNA-binding domains"/>
    <property type="match status" value="1"/>
</dbReference>
<dbReference type="eggNOG" id="COG1910">
    <property type="taxonomic scope" value="Bacteria"/>
</dbReference>
<dbReference type="PANTHER" id="PTHR38431">
    <property type="entry name" value="BLL2305 PROTEIN"/>
    <property type="match status" value="1"/>
</dbReference>
<sequence length="371" mass="40544">MVKMSYLEIILSRQAIRMKFPNAVRLLREMAGLSRSELARRAGITPQALGLIEQGKVSPSTHVALRLAKALGTTVESLFDPEQKAAHHAGAGSLRTERVALAEIAGVRVARSLEDSAQPVPSDGLRDESGCTDWITTFDGWMARVFLSGCDPALSLLAAWVNRRCRACEAVHFLSTNEGAMAELKLGQTHIASVHGTSDAVRSLAKGKDWVIVPLAQWRMGWIVPRHNPKRWMVETGFREARPRIVNRPRGAGARALVDEALRREGVSPDDICGYDVVAKTHHEVVRAVAFGGADVGIAHEAAATPEVAFLPIREEITWLVVPRANLHHPGVQQVLDVLQSDRFRRDLSAFGPYDVSVTGARMSVLSKRGT</sequence>
<dbReference type="AlphaFoldDB" id="F8IGI6"/>
<dbReference type="CDD" id="cd00093">
    <property type="entry name" value="HTH_XRE"/>
    <property type="match status" value="1"/>
</dbReference>
<feature type="domain" description="HTH cro/C1-type" evidence="1">
    <location>
        <begin position="24"/>
        <end position="78"/>
    </location>
</feature>
<dbReference type="InterPro" id="IPR001387">
    <property type="entry name" value="Cro/C1-type_HTH"/>
</dbReference>
<dbReference type="HOGENOM" id="CLU_041548_0_0_9"/>
<gene>
    <name evidence="2" type="ordered locus">TC41_2366</name>
</gene>
<dbReference type="Gene3D" id="3.40.190.10">
    <property type="entry name" value="Periplasmic binding protein-like II"/>
    <property type="match status" value="1"/>
</dbReference>
<evidence type="ECO:0000259" key="1">
    <source>
        <dbReference type="PROSITE" id="PS50943"/>
    </source>
</evidence>
<accession>F8IGI6</accession>
<evidence type="ECO:0000313" key="2">
    <source>
        <dbReference type="EMBL" id="AEJ44266.1"/>
    </source>
</evidence>